<evidence type="ECO:0000313" key="3">
    <source>
        <dbReference type="Proteomes" id="UP001139408"/>
    </source>
</evidence>
<keyword evidence="1" id="KW-0732">Signal</keyword>
<dbReference type="AlphaFoldDB" id="A0A9X2CCZ8"/>
<sequence>MKLLKLSLLSTLVSLCLVSTYSAAQDAEDGIDVSGTLRANYSYKEYSENSKDKSGDLTFEMASVKFNGKLGDWQGLIILDHFSHVIFKNKEIKKDLIDLASVIK</sequence>
<feature type="chain" id="PRO_5040919488" evidence="1">
    <location>
        <begin position="25"/>
        <end position="104"/>
    </location>
</feature>
<dbReference type="EMBL" id="JAKILJ010000008">
    <property type="protein sequence ID" value="MCL1104697.1"/>
    <property type="molecule type" value="Genomic_DNA"/>
</dbReference>
<dbReference type="RefSeq" id="WP_248972629.1">
    <property type="nucleotide sequence ID" value="NZ_JAKILJ010000008.1"/>
</dbReference>
<accession>A0A9X2CCZ8</accession>
<evidence type="ECO:0000256" key="1">
    <source>
        <dbReference type="SAM" id="SignalP"/>
    </source>
</evidence>
<proteinExistence type="predicted"/>
<reference evidence="2" key="1">
    <citation type="submission" date="2022-01" db="EMBL/GenBank/DDBJ databases">
        <title>Whole genome-based taxonomy of the Shewanellaceae.</title>
        <authorList>
            <person name="Martin-Rodriguez A.J."/>
        </authorList>
    </citation>
    <scope>NUCLEOTIDE SEQUENCE</scope>
    <source>
        <strain evidence="2">DSM 23803</strain>
    </source>
</reference>
<gene>
    <name evidence="2" type="ORF">L2749_05410</name>
</gene>
<dbReference type="Proteomes" id="UP001139408">
    <property type="component" value="Unassembled WGS sequence"/>
</dbReference>
<evidence type="ECO:0000313" key="2">
    <source>
        <dbReference type="EMBL" id="MCL1104697.1"/>
    </source>
</evidence>
<comment type="caution">
    <text evidence="2">The sequence shown here is derived from an EMBL/GenBank/DDBJ whole genome shotgun (WGS) entry which is preliminary data.</text>
</comment>
<keyword evidence="3" id="KW-1185">Reference proteome</keyword>
<protein>
    <submittedName>
        <fullName evidence="2">Major outer membrane protein</fullName>
    </submittedName>
</protein>
<name>A0A9X2CCZ8_9GAMM</name>
<organism evidence="2 3">
    <name type="scientific">Shewanella algicola</name>
    <dbReference type="NCBI Taxonomy" id="640633"/>
    <lineage>
        <taxon>Bacteria</taxon>
        <taxon>Pseudomonadati</taxon>
        <taxon>Pseudomonadota</taxon>
        <taxon>Gammaproteobacteria</taxon>
        <taxon>Alteromonadales</taxon>
        <taxon>Shewanellaceae</taxon>
        <taxon>Shewanella</taxon>
    </lineage>
</organism>
<feature type="signal peptide" evidence="1">
    <location>
        <begin position="1"/>
        <end position="24"/>
    </location>
</feature>